<evidence type="ECO:0000313" key="7">
    <source>
        <dbReference type="Proteomes" id="UP000036458"/>
    </source>
</evidence>
<dbReference type="Gene3D" id="2.40.50.100">
    <property type="match status" value="1"/>
</dbReference>
<evidence type="ECO:0000256" key="1">
    <source>
        <dbReference type="ARBA" id="ARBA00004196"/>
    </source>
</evidence>
<dbReference type="PATRIC" id="fig|1379910.4.peg.3742"/>
<dbReference type="AlphaFoldDB" id="A0A0H4VM99"/>
<dbReference type="Gene3D" id="2.40.30.170">
    <property type="match status" value="1"/>
</dbReference>
<evidence type="ECO:0000313" key="6">
    <source>
        <dbReference type="EMBL" id="AKQ46980.1"/>
    </source>
</evidence>
<feature type="coiled-coil region" evidence="4">
    <location>
        <begin position="194"/>
        <end position="235"/>
    </location>
</feature>
<evidence type="ECO:0000256" key="2">
    <source>
        <dbReference type="ARBA" id="ARBA00009477"/>
    </source>
</evidence>
<evidence type="ECO:0000256" key="4">
    <source>
        <dbReference type="SAM" id="Coils"/>
    </source>
</evidence>
<dbReference type="OrthoDB" id="1957187at2"/>
<dbReference type="InterPro" id="IPR050465">
    <property type="entry name" value="UPF0194_transport"/>
</dbReference>
<dbReference type="EMBL" id="CP010777">
    <property type="protein sequence ID" value="AKQ46980.1"/>
    <property type="molecule type" value="Genomic_DNA"/>
</dbReference>
<dbReference type="InterPro" id="IPR058627">
    <property type="entry name" value="MdtA-like_C"/>
</dbReference>
<dbReference type="InterPro" id="IPR006143">
    <property type="entry name" value="RND_pump_MFP"/>
</dbReference>
<dbReference type="KEGG" id="ruf:TH63_17175"/>
<gene>
    <name evidence="6" type="ORF">TH63_17175</name>
</gene>
<organism evidence="6 7">
    <name type="scientific">Rufibacter radiotolerans</name>
    <dbReference type="NCBI Taxonomy" id="1379910"/>
    <lineage>
        <taxon>Bacteria</taxon>
        <taxon>Pseudomonadati</taxon>
        <taxon>Bacteroidota</taxon>
        <taxon>Cytophagia</taxon>
        <taxon>Cytophagales</taxon>
        <taxon>Hymenobacteraceae</taxon>
        <taxon>Rufibacter</taxon>
    </lineage>
</organism>
<evidence type="ECO:0000259" key="5">
    <source>
        <dbReference type="Pfam" id="PF25967"/>
    </source>
</evidence>
<accession>A0A0H4VM99</accession>
<dbReference type="Proteomes" id="UP000036458">
    <property type="component" value="Chromosome"/>
</dbReference>
<protein>
    <submittedName>
        <fullName evidence="6">RND transporter</fullName>
    </submittedName>
</protein>
<dbReference type="NCBIfam" id="TIGR01730">
    <property type="entry name" value="RND_mfp"/>
    <property type="match status" value="1"/>
</dbReference>
<dbReference type="SUPFAM" id="SSF111369">
    <property type="entry name" value="HlyD-like secretion proteins"/>
    <property type="match status" value="1"/>
</dbReference>
<reference evidence="6 7" key="1">
    <citation type="submission" date="2015-01" db="EMBL/GenBank/DDBJ databases">
        <title>Rufibacter sp./DG31D/ whole genome sequencing.</title>
        <authorList>
            <person name="Kim M.K."/>
            <person name="Srinivasan S."/>
            <person name="Lee J.-J."/>
        </authorList>
    </citation>
    <scope>NUCLEOTIDE SEQUENCE [LARGE SCALE GENOMIC DNA]</scope>
    <source>
        <strain evidence="6 7">DG31D</strain>
    </source>
</reference>
<dbReference type="GO" id="GO:0030313">
    <property type="term" value="C:cell envelope"/>
    <property type="evidence" value="ECO:0007669"/>
    <property type="project" value="UniProtKB-SubCell"/>
</dbReference>
<dbReference type="GO" id="GO:0022857">
    <property type="term" value="F:transmembrane transporter activity"/>
    <property type="evidence" value="ECO:0007669"/>
    <property type="project" value="InterPro"/>
</dbReference>
<sequence>MDRIIEKKRWTLKKLIGYGAAVALLALLAYLLAFGGTRSELNVEADKITLATVSQGTFQEFIPVDGTVHPIKTILIPAVEGGTVDQKYLEGGKPVKQGDPILKLTNHRLVLDFMNQETLMNDLINNLQNSKLSLQQNKFNLRRKLATLDAQVDAAKDMYERNISLYEAKAVSQQEFFNYRRDYERLKAERAIELESQKFEESNARQQIAQLETTIARTSRNLRMMEDNLKNLYIKAPISGQLSSIQVELGTPVQPGQVIGQIDDLSGFKVKAELDQHYVSRVFAGQRGSFTYNGETYPLEIALVYSEVTNGKFPVDMAFVGKVPQGIRRGQTLQIRLQLSDPAPAVLLPRGGFYQSTGGAWAYVLDETENVATKRPIRLGRQNPEYYEVLDGLKPGEQVIVSSYDSFNDKERLELK</sequence>
<evidence type="ECO:0000256" key="3">
    <source>
        <dbReference type="ARBA" id="ARBA00023054"/>
    </source>
</evidence>
<keyword evidence="3 4" id="KW-0175">Coiled coil</keyword>
<dbReference type="RefSeq" id="WP_048922032.1">
    <property type="nucleotide sequence ID" value="NZ_CP010777.1"/>
</dbReference>
<name>A0A0H4VM99_9BACT</name>
<dbReference type="Pfam" id="PF25967">
    <property type="entry name" value="RND-MFP_C"/>
    <property type="match status" value="1"/>
</dbReference>
<dbReference type="Gene3D" id="2.40.420.20">
    <property type="match status" value="1"/>
</dbReference>
<comment type="subcellular location">
    <subcellularLocation>
        <location evidence="1">Cell envelope</location>
    </subcellularLocation>
</comment>
<proteinExistence type="inferred from homology"/>
<dbReference type="Gene3D" id="1.10.287.470">
    <property type="entry name" value="Helix hairpin bin"/>
    <property type="match status" value="1"/>
</dbReference>
<feature type="domain" description="Multidrug resistance protein MdtA-like C-terminal permuted SH3" evidence="5">
    <location>
        <begin position="345"/>
        <end position="404"/>
    </location>
</feature>
<comment type="similarity">
    <text evidence="2">Belongs to the membrane fusion protein (MFP) (TC 8.A.1) family.</text>
</comment>
<dbReference type="GO" id="GO:0016020">
    <property type="term" value="C:membrane"/>
    <property type="evidence" value="ECO:0007669"/>
    <property type="project" value="InterPro"/>
</dbReference>
<keyword evidence="7" id="KW-1185">Reference proteome</keyword>
<dbReference type="PANTHER" id="PTHR32347">
    <property type="entry name" value="EFFLUX SYSTEM COMPONENT YKNX-RELATED"/>
    <property type="match status" value="1"/>
</dbReference>
<dbReference type="STRING" id="1379910.TH63_17175"/>
<dbReference type="PANTHER" id="PTHR32347:SF23">
    <property type="entry name" value="BLL5650 PROTEIN"/>
    <property type="match status" value="1"/>
</dbReference>